<dbReference type="OrthoDB" id="2240743at2"/>
<evidence type="ECO:0000259" key="3">
    <source>
        <dbReference type="Pfam" id="PF22746"/>
    </source>
</evidence>
<dbReference type="HOGENOM" id="CLU_033702_1_0_9"/>
<dbReference type="InterPro" id="IPR053959">
    <property type="entry name" value="YvlB/LiaX_N"/>
</dbReference>
<accession>H3NIW1</accession>
<protein>
    <submittedName>
        <fullName evidence="4">Uncharacterized protein</fullName>
    </submittedName>
</protein>
<feature type="compositionally biased region" description="Polar residues" evidence="1">
    <location>
        <begin position="50"/>
        <end position="65"/>
    </location>
</feature>
<evidence type="ECO:0000313" key="5">
    <source>
        <dbReference type="Proteomes" id="UP000006190"/>
    </source>
</evidence>
<dbReference type="STRING" id="883113.HMPREF9708_00800"/>
<evidence type="ECO:0000313" key="4">
    <source>
        <dbReference type="EMBL" id="EHR37239.1"/>
    </source>
</evidence>
<dbReference type="PANTHER" id="PTHR34094">
    <property type="match status" value="1"/>
</dbReference>
<feature type="domain" description="YvlB/LiaX N-terminal" evidence="3">
    <location>
        <begin position="11"/>
        <end position="37"/>
    </location>
</feature>
<feature type="region of interest" description="Disordered" evidence="1">
    <location>
        <begin position="107"/>
        <end position="163"/>
    </location>
</feature>
<dbReference type="Proteomes" id="UP000006190">
    <property type="component" value="Unassembled WGS sequence"/>
</dbReference>
<dbReference type="PATRIC" id="fig|883113.3.peg.798"/>
<dbReference type="eggNOG" id="COG3595">
    <property type="taxonomic scope" value="Bacteria"/>
</dbReference>
<evidence type="ECO:0000259" key="2">
    <source>
        <dbReference type="Pfam" id="PF13349"/>
    </source>
</evidence>
<dbReference type="PANTHER" id="PTHR34094:SF1">
    <property type="entry name" value="PROTEIN FAM185A"/>
    <property type="match status" value="1"/>
</dbReference>
<proteinExistence type="predicted"/>
<feature type="region of interest" description="Disordered" evidence="1">
    <location>
        <begin position="37"/>
        <end position="65"/>
    </location>
</feature>
<dbReference type="Pfam" id="PF22746">
    <property type="entry name" value="SHOCT-like_DUF2089-C"/>
    <property type="match status" value="1"/>
</dbReference>
<feature type="domain" description="DUF4097" evidence="2">
    <location>
        <begin position="405"/>
        <end position="606"/>
    </location>
</feature>
<keyword evidence="5" id="KW-1185">Reference proteome</keyword>
<reference evidence="4 5" key="1">
    <citation type="submission" date="2012-01" db="EMBL/GenBank/DDBJ databases">
        <title>The Genome Sequence of Facklamia languida CCUG 37842.</title>
        <authorList>
            <consortium name="The Broad Institute Genome Sequencing Platform"/>
            <person name="Earl A."/>
            <person name="Ward D."/>
            <person name="Feldgarden M."/>
            <person name="Gevers D."/>
            <person name="Huys G."/>
            <person name="Young S.K."/>
            <person name="Zeng Q."/>
            <person name="Gargeya S."/>
            <person name="Fitzgerald M."/>
            <person name="Haas B."/>
            <person name="Abouelleil A."/>
            <person name="Alvarado L."/>
            <person name="Arachchi H.M."/>
            <person name="Berlin A."/>
            <person name="Chapman S.B."/>
            <person name="Gearin G."/>
            <person name="Goldberg J."/>
            <person name="Griggs A."/>
            <person name="Gujja S."/>
            <person name="Hansen M."/>
            <person name="Heiman D."/>
            <person name="Howarth C."/>
            <person name="Larimer J."/>
            <person name="Lui A."/>
            <person name="MacDonald P.J.P."/>
            <person name="McCowen C."/>
            <person name="Montmayeur A."/>
            <person name="Murphy C."/>
            <person name="Neiman D."/>
            <person name="Pearson M."/>
            <person name="Priest M."/>
            <person name="Roberts A."/>
            <person name="Saif S."/>
            <person name="Shea T."/>
            <person name="Sisk P."/>
            <person name="Stolte C."/>
            <person name="Sykes S."/>
            <person name="Wortman J."/>
            <person name="Nusbaum C."/>
            <person name="Birren B."/>
        </authorList>
    </citation>
    <scope>NUCLEOTIDE SEQUENCE [LARGE SCALE GENOMIC DNA]</scope>
    <source>
        <strain evidence="4 5">CCUG 37842</strain>
    </source>
</reference>
<organism evidence="4 5">
    <name type="scientific">Facklamia languida CCUG 37842</name>
    <dbReference type="NCBI Taxonomy" id="883113"/>
    <lineage>
        <taxon>Bacteria</taxon>
        <taxon>Bacillati</taxon>
        <taxon>Bacillota</taxon>
        <taxon>Bacilli</taxon>
        <taxon>Lactobacillales</taxon>
        <taxon>Aerococcaceae</taxon>
        <taxon>Facklamia</taxon>
    </lineage>
</organism>
<dbReference type="InterPro" id="IPR025164">
    <property type="entry name" value="Toastrack_DUF4097"/>
</dbReference>
<feature type="compositionally biased region" description="Acidic residues" evidence="1">
    <location>
        <begin position="132"/>
        <end position="151"/>
    </location>
</feature>
<sequence>MPVCKEDYTMNEKERIIELVKQGVISMDEALRLLEAGNSTTTKQSDKQSEASSQPKVEKSPSTFDSMMKAGSNVFDAVIGAGAQVISELSEVGSSVMKDVNDTLEERERAKARKGAPTPQTEDRDHQSDAASVEEEEETIAETETEEVVDTEQEKSHQASECQTKGQLLAQEIEDLNQELKDLQEQIIICQQRQREFEIYAELDELTAEMEEEVQALEKEEADLAESVSTIEEELSYLLDHQERLYDKCQENQVSDSEFERFIKNSGRMVNDFVNEQSNTLGGQASREGKRIGRDIANFVRSTVDRLATKQGKVTINTPWVKTSELDHQYQFEGQDLQQIDVDTLNGDLTLEVIEGDQVLLDAHFKYFGNMDPLTLETVEDLVTVEVVNDTLIVHSDINRLGMDVHLQVPAKAYDQLSLASTNGDIQIKGIETDDLEVESQQGDIKLEALSCRQLSLESTNGDIQLDQVKAELTQVELVSGDITVSECELDSLSIENVNGDIRIVGTVHDLEAETVNGDCYITKQNVGPSHVVVENVRGDIKISFPASQGIEADLETTMGDCKYRISQLDQEDRSRQGREIHLSRQGDSQAGLFQLDLQTNMGDIYLKEADVHSK</sequence>
<gene>
    <name evidence="4" type="ORF">HMPREF9708_00800</name>
</gene>
<comment type="caution">
    <text evidence="4">The sequence shown here is derived from an EMBL/GenBank/DDBJ whole genome shotgun (WGS) entry which is preliminary data.</text>
</comment>
<dbReference type="Pfam" id="PF13349">
    <property type="entry name" value="DUF4097"/>
    <property type="match status" value="1"/>
</dbReference>
<name>H3NIW1_9LACT</name>
<dbReference type="AlphaFoldDB" id="H3NIW1"/>
<evidence type="ECO:0000256" key="1">
    <source>
        <dbReference type="SAM" id="MobiDB-lite"/>
    </source>
</evidence>
<dbReference type="EMBL" id="AGEG01000009">
    <property type="protein sequence ID" value="EHR37239.1"/>
    <property type="molecule type" value="Genomic_DNA"/>
</dbReference>